<dbReference type="Pfam" id="PF13520">
    <property type="entry name" value="AA_permease_2"/>
    <property type="match status" value="1"/>
</dbReference>
<dbReference type="RefSeq" id="WP_328939003.1">
    <property type="nucleotide sequence ID" value="NZ_CP108133.1"/>
</dbReference>
<feature type="transmembrane region" description="Helical" evidence="6">
    <location>
        <begin position="82"/>
        <end position="102"/>
    </location>
</feature>
<dbReference type="InterPro" id="IPR002293">
    <property type="entry name" value="AA/rel_permease1"/>
</dbReference>
<evidence type="ECO:0000256" key="6">
    <source>
        <dbReference type="SAM" id="Phobius"/>
    </source>
</evidence>
<sequence>MHDHGAPPQSSSRPSSAGTGARLMRRKPVEALVAEGGQGEGGSLRRSLGLWQLTMISIGATLGTGIFVVLGEAVPKAGPAVTVSFVIAGLTALFSALSYAELAGTIPVSGSSYSYTYATMGELIAWICGWCLVLEYGVSVAAVAVGWGEYLNELLDGTIGVTIPDALSAPPGDGGLFNLPALIVVLLAMAFLIGGARESARANTVMVVVKIAALLLFCLIGVQGFRSGNYADFMPLGMAGVSAAGATLFFSYIGFDAASTAGEEARNAQRDLPRAIMLSLIIVTALYVLVAAVAVGALPWQEFTDSEAALAGIMKDVTGDAIWGTLLAAGAVIAIASVVLTVLYGQTRILFAMSRDGLVPKVFSRVHPKSGTPRVNTVIVSVFCGVLAAAIPLGQLADATSIGTLFAFALVNVAVVVLRRTRPGMARTFRVPLSPLTPALGFGFCVWMMGSLDTVTWVVFGVWMAVGLVFYFSYGYRRSRLATGATSVATGAASVATGANSEEK</sequence>
<reference evidence="7" key="1">
    <citation type="submission" date="2022-10" db="EMBL/GenBank/DDBJ databases">
        <title>The complete genomes of actinobacterial strains from the NBC collection.</title>
        <authorList>
            <person name="Joergensen T.S."/>
            <person name="Alvarez Arevalo M."/>
            <person name="Sterndorff E.B."/>
            <person name="Faurdal D."/>
            <person name="Vuksanovic O."/>
            <person name="Mourched A.-S."/>
            <person name="Charusanti P."/>
            <person name="Shaw S."/>
            <person name="Blin K."/>
            <person name="Weber T."/>
        </authorList>
    </citation>
    <scope>NUCLEOTIDE SEQUENCE</scope>
    <source>
        <strain evidence="7">NBC_00189</strain>
    </source>
</reference>
<evidence type="ECO:0000256" key="4">
    <source>
        <dbReference type="ARBA" id="ARBA00023136"/>
    </source>
</evidence>
<feature type="transmembrane region" description="Helical" evidence="6">
    <location>
        <begin position="48"/>
        <end position="70"/>
    </location>
</feature>
<feature type="transmembrane region" description="Helical" evidence="6">
    <location>
        <begin position="205"/>
        <end position="225"/>
    </location>
</feature>
<evidence type="ECO:0000313" key="8">
    <source>
        <dbReference type="Proteomes" id="UP001432166"/>
    </source>
</evidence>
<name>A0ABZ1JPX2_9ACTN</name>
<feature type="transmembrane region" description="Helical" evidence="6">
    <location>
        <begin position="399"/>
        <end position="418"/>
    </location>
</feature>
<dbReference type="NCBIfam" id="TIGR00909">
    <property type="entry name" value="2A0306"/>
    <property type="match status" value="1"/>
</dbReference>
<dbReference type="EMBL" id="CP108133">
    <property type="protein sequence ID" value="WTP53039.1"/>
    <property type="molecule type" value="Genomic_DNA"/>
</dbReference>
<evidence type="ECO:0000313" key="7">
    <source>
        <dbReference type="EMBL" id="WTP53039.1"/>
    </source>
</evidence>
<feature type="transmembrane region" description="Helical" evidence="6">
    <location>
        <begin position="123"/>
        <end position="147"/>
    </location>
</feature>
<dbReference type="PIRSF" id="PIRSF006060">
    <property type="entry name" value="AA_transporter"/>
    <property type="match status" value="1"/>
</dbReference>
<feature type="transmembrane region" description="Helical" evidence="6">
    <location>
        <begin position="175"/>
        <end position="193"/>
    </location>
</feature>
<feature type="transmembrane region" description="Helical" evidence="6">
    <location>
        <begin position="455"/>
        <end position="474"/>
    </location>
</feature>
<dbReference type="PANTHER" id="PTHR43243:SF24">
    <property type="entry name" value="CATIONIC AMINO ACID TRANSPORT INTEGRAL MEMBRANE PROTEIN ROCE-RELATED"/>
    <property type="match status" value="1"/>
</dbReference>
<feature type="transmembrane region" description="Helical" evidence="6">
    <location>
        <begin position="276"/>
        <end position="301"/>
    </location>
</feature>
<feature type="transmembrane region" description="Helical" evidence="6">
    <location>
        <begin position="430"/>
        <end position="449"/>
    </location>
</feature>
<feature type="transmembrane region" description="Helical" evidence="6">
    <location>
        <begin position="237"/>
        <end position="255"/>
    </location>
</feature>
<protein>
    <submittedName>
        <fullName evidence="7">Amino acid permease</fullName>
    </submittedName>
</protein>
<dbReference type="Gene3D" id="1.20.1740.10">
    <property type="entry name" value="Amino acid/polyamine transporter I"/>
    <property type="match status" value="1"/>
</dbReference>
<organism evidence="7 8">
    <name type="scientific">Streptomyces tauricus</name>
    <dbReference type="NCBI Taxonomy" id="68274"/>
    <lineage>
        <taxon>Bacteria</taxon>
        <taxon>Bacillati</taxon>
        <taxon>Actinomycetota</taxon>
        <taxon>Actinomycetes</taxon>
        <taxon>Kitasatosporales</taxon>
        <taxon>Streptomycetaceae</taxon>
        <taxon>Streptomyces</taxon>
        <taxon>Streptomyces aurantiacus group</taxon>
    </lineage>
</organism>
<dbReference type="PANTHER" id="PTHR43243">
    <property type="entry name" value="INNER MEMBRANE TRANSPORTER YGJI-RELATED"/>
    <property type="match status" value="1"/>
</dbReference>
<evidence type="ECO:0000256" key="2">
    <source>
        <dbReference type="ARBA" id="ARBA00022692"/>
    </source>
</evidence>
<dbReference type="InterPro" id="IPR004758">
    <property type="entry name" value="AA_transporter"/>
</dbReference>
<feature type="region of interest" description="Disordered" evidence="5">
    <location>
        <begin position="1"/>
        <end position="21"/>
    </location>
</feature>
<gene>
    <name evidence="7" type="ORF">OG288_34840</name>
</gene>
<keyword evidence="8" id="KW-1185">Reference proteome</keyword>
<keyword evidence="2 6" id="KW-0812">Transmembrane</keyword>
<evidence type="ECO:0000256" key="5">
    <source>
        <dbReference type="SAM" id="MobiDB-lite"/>
    </source>
</evidence>
<evidence type="ECO:0000256" key="1">
    <source>
        <dbReference type="ARBA" id="ARBA00004141"/>
    </source>
</evidence>
<keyword evidence="3 6" id="KW-1133">Transmembrane helix</keyword>
<feature type="transmembrane region" description="Helical" evidence="6">
    <location>
        <begin position="375"/>
        <end position="393"/>
    </location>
</feature>
<feature type="transmembrane region" description="Helical" evidence="6">
    <location>
        <begin position="321"/>
        <end position="345"/>
    </location>
</feature>
<evidence type="ECO:0000256" key="3">
    <source>
        <dbReference type="ARBA" id="ARBA00022989"/>
    </source>
</evidence>
<proteinExistence type="predicted"/>
<keyword evidence="4 6" id="KW-0472">Membrane</keyword>
<comment type="subcellular location">
    <subcellularLocation>
        <location evidence="1">Membrane</location>
        <topology evidence="1">Multi-pass membrane protein</topology>
    </subcellularLocation>
</comment>
<accession>A0ABZ1JPX2</accession>
<dbReference type="Proteomes" id="UP001432166">
    <property type="component" value="Chromosome"/>
</dbReference>